<accession>A0A0S2T9D7</accession>
<dbReference type="Proteomes" id="UP000055136">
    <property type="component" value="Chromosome"/>
</dbReference>
<sequence length="340" mass="38558">MKRFQCHCGQEVFFENRRCQRCGRHLGYDPQRGTMVALAQRGGDGWWCEENGVAYRLCGNRLNYGVCNGLVEVGDSNPLCVACRLNRTIPNISIPQNLERWGRIEQAKRRLIYGLLELGLPLEAPVAGYPRGLSFDFLEDQRSNPAVPQEFVTTGHFKGVITLNVLEADDVQRVWQRELSSERYRTVLGHFRHESGHYYFELLVPDRQGFMALFGDPGQPYGQALQRYYNQGALAGWENDYISAYASAHPIEDWAECFAHYLHMLDTLETAAARGIIVPLSDVEPIDRLLQRWDTLAVSVNELNRSLGLQDAYPFVVTPAVADKLRFVDAAIGRYEAVPT</sequence>
<dbReference type="InterPro" id="IPR031321">
    <property type="entry name" value="UCP012641"/>
</dbReference>
<dbReference type="Pfam" id="PF15887">
    <property type="entry name" value="Peptidase_Mx"/>
    <property type="match status" value="1"/>
</dbReference>
<dbReference type="Pfam" id="PF10005">
    <property type="entry name" value="Zn_ribbon_DZR_6"/>
    <property type="match status" value="1"/>
</dbReference>
<keyword evidence="3" id="KW-1185">Reference proteome</keyword>
<dbReference type="InterPro" id="IPR011201">
    <property type="entry name" value="Zinc-ribbon_6_bact"/>
</dbReference>
<dbReference type="STRING" id="1748243.Tel_00585"/>
<reference evidence="2" key="1">
    <citation type="submission" date="2015-10" db="EMBL/GenBank/DDBJ databases">
        <title>Description of Candidatus Tenderia electrophaga gen. nov, sp. nov., an Uncultivated Electroautotroph from a Biocathode Enrichment.</title>
        <authorList>
            <person name="Eddie B.J."/>
            <person name="Malanoski A.P."/>
            <person name="Wang Z."/>
            <person name="Hall R.J."/>
            <person name="Oh S.D."/>
            <person name="Heiner C."/>
            <person name="Lin B."/>
            <person name="Strycharz-Glaven S.M."/>
        </authorList>
    </citation>
    <scope>NUCLEOTIDE SEQUENCE [LARGE SCALE GENOMIC DNA]</scope>
    <source>
        <strain evidence="2">NRL1</strain>
    </source>
</reference>
<gene>
    <name evidence="2" type="ORF">Tel_00585</name>
</gene>
<name>A0A0S2T9D7_9GAMM</name>
<dbReference type="KEGG" id="tee:Tel_00585"/>
<dbReference type="Gene3D" id="3.40.390.70">
    <property type="match status" value="1"/>
</dbReference>
<evidence type="ECO:0000313" key="2">
    <source>
        <dbReference type="EMBL" id="ALP51754.1"/>
    </source>
</evidence>
<evidence type="ECO:0000259" key="1">
    <source>
        <dbReference type="Pfam" id="PF10005"/>
    </source>
</evidence>
<dbReference type="AlphaFoldDB" id="A0A0S2T9D7"/>
<feature type="domain" description="Zinc-ribbon" evidence="1">
    <location>
        <begin position="4"/>
        <end position="93"/>
    </location>
</feature>
<organism evidence="2 3">
    <name type="scientific">Candidatus Tenderia electrophaga</name>
    <dbReference type="NCBI Taxonomy" id="1748243"/>
    <lineage>
        <taxon>Bacteria</taxon>
        <taxon>Pseudomonadati</taxon>
        <taxon>Pseudomonadota</taxon>
        <taxon>Gammaproteobacteria</taxon>
        <taxon>Candidatus Tenderiales</taxon>
        <taxon>Candidatus Tenderiaceae</taxon>
        <taxon>Candidatus Tenderia</taxon>
    </lineage>
</organism>
<dbReference type="PIRSF" id="PIRSF012641">
    <property type="entry name" value="UCP012641"/>
    <property type="match status" value="1"/>
</dbReference>
<dbReference type="EMBL" id="CP013099">
    <property type="protein sequence ID" value="ALP51754.1"/>
    <property type="molecule type" value="Genomic_DNA"/>
</dbReference>
<evidence type="ECO:0000313" key="3">
    <source>
        <dbReference type="Proteomes" id="UP000055136"/>
    </source>
</evidence>
<proteinExistence type="predicted"/>
<protein>
    <recommendedName>
        <fullName evidence="1">Zinc-ribbon domain-containing protein</fullName>
    </recommendedName>
</protein>